<feature type="signal peptide" evidence="2">
    <location>
        <begin position="1"/>
        <end position="19"/>
    </location>
</feature>
<feature type="chain" id="PRO_5016327086" evidence="2">
    <location>
        <begin position="20"/>
        <end position="336"/>
    </location>
</feature>
<dbReference type="InterPro" id="IPR036412">
    <property type="entry name" value="HAD-like_sf"/>
</dbReference>
<name>A0A317PXC3_9ENTR</name>
<dbReference type="CDD" id="cd01427">
    <property type="entry name" value="HAD_like"/>
    <property type="match status" value="1"/>
</dbReference>
<evidence type="ECO:0000313" key="4">
    <source>
        <dbReference type="Proteomes" id="UP000246744"/>
    </source>
</evidence>
<gene>
    <name evidence="3" type="ORF">DES37_108193</name>
</gene>
<evidence type="ECO:0000256" key="1">
    <source>
        <dbReference type="ARBA" id="ARBA00022723"/>
    </source>
</evidence>
<keyword evidence="3" id="KW-0378">Hydrolase</keyword>
<dbReference type="GO" id="GO:0016787">
    <property type="term" value="F:hydrolase activity"/>
    <property type="evidence" value="ECO:0007669"/>
    <property type="project" value="UniProtKB-KW"/>
</dbReference>
<dbReference type="Pfam" id="PF12710">
    <property type="entry name" value="HAD"/>
    <property type="match status" value="1"/>
</dbReference>
<accession>A0A317PXC3</accession>
<dbReference type="OrthoDB" id="9799365at2"/>
<dbReference type="Proteomes" id="UP000246744">
    <property type="component" value="Unassembled WGS sequence"/>
</dbReference>
<dbReference type="Gene3D" id="3.40.50.1000">
    <property type="entry name" value="HAD superfamily/HAD-like"/>
    <property type="match status" value="1"/>
</dbReference>
<proteinExistence type="predicted"/>
<keyword evidence="2" id="KW-0732">Signal</keyword>
<dbReference type="RefSeq" id="WP_110026436.1">
    <property type="nucleotide sequence ID" value="NZ_QGTS01000008.1"/>
</dbReference>
<keyword evidence="4" id="KW-1185">Reference proteome</keyword>
<reference evidence="3 4" key="1">
    <citation type="submission" date="2018-05" db="EMBL/GenBank/DDBJ databases">
        <title>Genomic Encyclopedia of Type Strains, Phase IV (KMG-IV): sequencing the most valuable type-strain genomes for metagenomic binning, comparative biology and taxonomic classification.</title>
        <authorList>
            <person name="Goeker M."/>
        </authorList>
    </citation>
    <scope>NUCLEOTIDE SEQUENCE [LARGE SCALE GENOMIC DNA]</scope>
    <source>
        <strain evidence="3 4">DSM 19579</strain>
    </source>
</reference>
<dbReference type="GO" id="GO:0046872">
    <property type="term" value="F:metal ion binding"/>
    <property type="evidence" value="ECO:0007669"/>
    <property type="project" value="UniProtKB-KW"/>
</dbReference>
<dbReference type="SUPFAM" id="SSF56784">
    <property type="entry name" value="HAD-like"/>
    <property type="match status" value="1"/>
</dbReference>
<sequence length="336" mass="37647">MKTRLLPLAVVLLPFMAWSAENGPLSAWNASPAKSQILNWVAQSTQQDGPDFIPPDQRYVVFDNDGTLWPEAPLTFQLQFAVDEVNRLAPSHPEWQDNPVVIAAQKHDMAALEKAGQQGLMTLLTLTHSNMPVEEFDQRVDAWLASHRHPRFGCPYNKLGYLPMRQLLDYLRDKGFKTWIISGGGIDFMRRVAGEMYGIPPEQVVGSFSLTEFRLTDDGTQLEKTMKGAFYNDEAQKPVSIHLFMGHRPVAAFGNSDGDVPMLQYTSANKQVKPLGVLIHHTDAQREYAYDAHPSASGKLINGLSLAPHYGWVVVNMKSDWNQVFDPAQCSYHPAK</sequence>
<comment type="caution">
    <text evidence="3">The sequence shown here is derived from an EMBL/GenBank/DDBJ whole genome shotgun (WGS) entry which is preliminary data.</text>
</comment>
<dbReference type="EMBL" id="QGTS01000008">
    <property type="protein sequence ID" value="PWW07765.1"/>
    <property type="molecule type" value="Genomic_DNA"/>
</dbReference>
<protein>
    <submittedName>
        <fullName evidence="3">Haloacid dehalogenase-like hydrolase</fullName>
    </submittedName>
</protein>
<dbReference type="InterPro" id="IPR023214">
    <property type="entry name" value="HAD_sf"/>
</dbReference>
<organism evidence="3 4">
    <name type="scientific">Mangrovibacter plantisponsor</name>
    <dbReference type="NCBI Taxonomy" id="451513"/>
    <lineage>
        <taxon>Bacteria</taxon>
        <taxon>Pseudomonadati</taxon>
        <taxon>Pseudomonadota</taxon>
        <taxon>Gammaproteobacteria</taxon>
        <taxon>Enterobacterales</taxon>
        <taxon>Enterobacteriaceae</taxon>
        <taxon>Mangrovibacter</taxon>
    </lineage>
</organism>
<evidence type="ECO:0000256" key="2">
    <source>
        <dbReference type="SAM" id="SignalP"/>
    </source>
</evidence>
<dbReference type="AlphaFoldDB" id="A0A317PXC3"/>
<evidence type="ECO:0000313" key="3">
    <source>
        <dbReference type="EMBL" id="PWW07765.1"/>
    </source>
</evidence>
<keyword evidence="1" id="KW-0479">Metal-binding</keyword>